<dbReference type="PANTHER" id="PTHR11609">
    <property type="entry name" value="PURINE BIOSYNTHESIS PROTEIN 6/7, PUR6/7"/>
    <property type="match status" value="1"/>
</dbReference>
<feature type="binding site" evidence="4">
    <location>
        <position position="182"/>
    </location>
    <ligand>
        <name>ATP</name>
        <dbReference type="ChEBI" id="CHEBI:30616"/>
    </ligand>
</feature>
<keyword evidence="3 4" id="KW-0067">ATP-binding</keyword>
<dbReference type="STRING" id="314285.KT71_14069"/>
<dbReference type="EC" id="6.3.4.18" evidence="4 5"/>
<comment type="similarity">
    <text evidence="4 5">Belongs to the PurK/PurT family.</text>
</comment>
<dbReference type="eggNOG" id="COG0026">
    <property type="taxonomic scope" value="Bacteria"/>
</dbReference>
<dbReference type="InterPro" id="IPR003135">
    <property type="entry name" value="ATP-grasp_carboxylate-amine"/>
</dbReference>
<dbReference type="InterPro" id="IPR013815">
    <property type="entry name" value="ATP_grasp_subdomain_1"/>
</dbReference>
<accession>A4A7Q7</accession>
<keyword evidence="4 5" id="KW-0436">Ligase</keyword>
<dbReference type="InterPro" id="IPR016185">
    <property type="entry name" value="PreATP-grasp_dom_sf"/>
</dbReference>
<feature type="binding site" evidence="4">
    <location>
        <position position="102"/>
    </location>
    <ligand>
        <name>ATP</name>
        <dbReference type="ChEBI" id="CHEBI:30616"/>
    </ligand>
</feature>
<dbReference type="InterPro" id="IPR011761">
    <property type="entry name" value="ATP-grasp"/>
</dbReference>
<comment type="caution">
    <text evidence="7">The sequence shown here is derived from an EMBL/GenBank/DDBJ whole genome shotgun (WGS) entry which is preliminary data.</text>
</comment>
<dbReference type="EMBL" id="AAOA02000001">
    <property type="protein sequence ID" value="EAQ97702.1"/>
    <property type="molecule type" value="Genomic_DNA"/>
</dbReference>
<dbReference type="PROSITE" id="PS50975">
    <property type="entry name" value="ATP_GRASP"/>
    <property type="match status" value="1"/>
</dbReference>
<evidence type="ECO:0000256" key="2">
    <source>
        <dbReference type="ARBA" id="ARBA00022755"/>
    </source>
</evidence>
<dbReference type="UniPathway" id="UPA00074">
    <property type="reaction ID" value="UER00942"/>
</dbReference>
<protein>
    <recommendedName>
        <fullName evidence="4 5">N5-carboxyaminoimidazole ribonucleotide synthase</fullName>
        <shortName evidence="4 5">N5-CAIR synthase</shortName>
        <ecNumber evidence="4 5">6.3.4.18</ecNumber>
    </recommendedName>
    <alternativeName>
        <fullName evidence="4 5">5-(carboxyamino)imidazole ribonucleotide synthetase</fullName>
    </alternativeName>
</protein>
<dbReference type="NCBIfam" id="TIGR01161">
    <property type="entry name" value="purK"/>
    <property type="match status" value="1"/>
</dbReference>
<evidence type="ECO:0000313" key="8">
    <source>
        <dbReference type="Proteomes" id="UP000019205"/>
    </source>
</evidence>
<dbReference type="GO" id="GO:0006189">
    <property type="term" value="P:'de novo' IMP biosynthetic process"/>
    <property type="evidence" value="ECO:0007669"/>
    <property type="project" value="UniProtKB-UniRule"/>
</dbReference>
<dbReference type="PANTHER" id="PTHR11609:SF5">
    <property type="entry name" value="PHOSPHORIBOSYLAMINOIMIDAZOLE CARBOXYLASE"/>
    <property type="match status" value="1"/>
</dbReference>
<evidence type="ECO:0000256" key="5">
    <source>
        <dbReference type="RuleBase" id="RU361200"/>
    </source>
</evidence>
<proteinExistence type="inferred from homology"/>
<dbReference type="GO" id="GO:0046872">
    <property type="term" value="F:metal ion binding"/>
    <property type="evidence" value="ECO:0007669"/>
    <property type="project" value="InterPro"/>
</dbReference>
<dbReference type="Proteomes" id="UP000019205">
    <property type="component" value="Chromosome"/>
</dbReference>
<dbReference type="Pfam" id="PF17769">
    <property type="entry name" value="PurK_C"/>
    <property type="match status" value="1"/>
</dbReference>
<organism evidence="7 8">
    <name type="scientific">Congregibacter litoralis KT71</name>
    <dbReference type="NCBI Taxonomy" id="314285"/>
    <lineage>
        <taxon>Bacteria</taxon>
        <taxon>Pseudomonadati</taxon>
        <taxon>Pseudomonadota</taxon>
        <taxon>Gammaproteobacteria</taxon>
        <taxon>Cellvibrionales</taxon>
        <taxon>Halieaceae</taxon>
        <taxon>Congregibacter</taxon>
    </lineage>
</organism>
<dbReference type="SUPFAM" id="SSF56059">
    <property type="entry name" value="Glutathione synthetase ATP-binding domain-like"/>
    <property type="match status" value="1"/>
</dbReference>
<dbReference type="InterPro" id="IPR040686">
    <property type="entry name" value="PurK_C"/>
</dbReference>
<reference evidence="7 8" key="2">
    <citation type="journal article" date="2009" name="PLoS ONE">
        <title>The photosynthetic apparatus and its regulation in the aerobic gammaproteobacterium Congregibacter litoralis gen. nov., sp. nov.</title>
        <authorList>
            <person name="Spring S."/>
            <person name="Lunsdorf H."/>
            <person name="Fuchs B.M."/>
            <person name="Tindall B.J."/>
        </authorList>
    </citation>
    <scope>NUCLEOTIDE SEQUENCE [LARGE SCALE GENOMIC DNA]</scope>
    <source>
        <strain evidence="7">KT71</strain>
    </source>
</reference>
<dbReference type="InterPro" id="IPR054350">
    <property type="entry name" value="PurT/PurK_preATP-grasp"/>
</dbReference>
<dbReference type="Gene3D" id="3.40.50.20">
    <property type="match status" value="1"/>
</dbReference>
<keyword evidence="8" id="KW-1185">Reference proteome</keyword>
<evidence type="ECO:0000256" key="4">
    <source>
        <dbReference type="HAMAP-Rule" id="MF_01928"/>
    </source>
</evidence>
<dbReference type="HAMAP" id="MF_01928">
    <property type="entry name" value="PurK"/>
    <property type="match status" value="1"/>
</dbReference>
<name>A4A7Q7_9GAMM</name>
<evidence type="ECO:0000259" key="6">
    <source>
        <dbReference type="PROSITE" id="PS50975"/>
    </source>
</evidence>
<dbReference type="NCBIfam" id="NF004679">
    <property type="entry name" value="PRK06019.1-5"/>
    <property type="match status" value="1"/>
</dbReference>
<dbReference type="GO" id="GO:0004638">
    <property type="term" value="F:phosphoribosylaminoimidazole carboxylase activity"/>
    <property type="evidence" value="ECO:0007669"/>
    <property type="project" value="InterPro"/>
</dbReference>
<dbReference type="InterPro" id="IPR011054">
    <property type="entry name" value="Rudment_hybrid_motif"/>
</dbReference>
<dbReference type="SUPFAM" id="SSF51246">
    <property type="entry name" value="Rudiment single hybrid motif"/>
    <property type="match status" value="1"/>
</dbReference>
<dbReference type="Gene3D" id="3.30.470.20">
    <property type="entry name" value="ATP-grasp fold, B domain"/>
    <property type="match status" value="1"/>
</dbReference>
<dbReference type="GO" id="GO:0005524">
    <property type="term" value="F:ATP binding"/>
    <property type="evidence" value="ECO:0007669"/>
    <property type="project" value="UniProtKB-UniRule"/>
</dbReference>
<comment type="function">
    <text evidence="5">Catalyzes the ATP-dependent conversion of 5-aminoimidazole ribonucleotide (AIR) and HCO(3)- to N5-carboxyaminoimidazole ribonucleotide (N5-CAIR).</text>
</comment>
<feature type="domain" description="ATP-grasp" evidence="6">
    <location>
        <begin position="106"/>
        <end position="291"/>
    </location>
</feature>
<evidence type="ECO:0000256" key="1">
    <source>
        <dbReference type="ARBA" id="ARBA00022741"/>
    </source>
</evidence>
<dbReference type="GO" id="GO:0034028">
    <property type="term" value="F:5-(carboxyamino)imidazole ribonucleotide synthase activity"/>
    <property type="evidence" value="ECO:0007669"/>
    <property type="project" value="UniProtKB-UniRule"/>
</dbReference>
<comment type="catalytic activity">
    <reaction evidence="4 5">
        <text>5-amino-1-(5-phospho-beta-D-ribosyl)imidazole + hydrogencarbonate + ATP = 5-carboxyamino-1-(5-phospho-D-ribosyl)imidazole + ADP + phosphate + 2 H(+)</text>
        <dbReference type="Rhea" id="RHEA:19317"/>
        <dbReference type="ChEBI" id="CHEBI:15378"/>
        <dbReference type="ChEBI" id="CHEBI:17544"/>
        <dbReference type="ChEBI" id="CHEBI:30616"/>
        <dbReference type="ChEBI" id="CHEBI:43474"/>
        <dbReference type="ChEBI" id="CHEBI:58730"/>
        <dbReference type="ChEBI" id="CHEBI:137981"/>
        <dbReference type="ChEBI" id="CHEBI:456216"/>
        <dbReference type="EC" id="6.3.4.18"/>
    </reaction>
</comment>
<evidence type="ECO:0000313" key="7">
    <source>
        <dbReference type="EMBL" id="EAQ97702.1"/>
    </source>
</evidence>
<sequence length="380" mass="41206">MGIIGDGQLGMLLCEAAPALHLATVMLTTDRHCAAAQKATQAIEGTMDAADAVAMLIEKCDVITYEREDIPEATVAQLRAAENAGLVSCYPPLSAIEILQDKARQKRWLAENDLATLPFVITDEDGRQLREAGETLGYPFVQKALRGGFDGRGVQLIRKEEDLKKAWPGSTLLEQFAGEFREIAVLVVRGRDGQTTHFGPVDMRFETDYSVLDTVSAPADVSAEIEQAAISLAYGAVEALQGVGVFGVEMFLLADHRVLINEIAPRVHNSGHYTIEACASSQFEQHLRAVAGMDLGDSSLQTPAAMRNLLCTRALKEEAIHRASGTEAGTDEATVYWYGKSPARLMRKLGHITAVASTADQALLATHSNWDRIQDEARSL</sequence>
<keyword evidence="2 4" id="KW-0658">Purine biosynthesis</keyword>
<reference evidence="7 8" key="1">
    <citation type="journal article" date="2007" name="Proc. Natl. Acad. Sci. U.S.A.">
        <title>Characterization of a marine gammaproteobacterium capable of aerobic anoxygenic photosynthesis.</title>
        <authorList>
            <person name="Fuchs B.M."/>
            <person name="Spring S."/>
            <person name="Teeling H."/>
            <person name="Quast C."/>
            <person name="Wulf J."/>
            <person name="Schattenhofer M."/>
            <person name="Yan S."/>
            <person name="Ferriera S."/>
            <person name="Johnson J."/>
            <person name="Glockner F.O."/>
            <person name="Amann R."/>
        </authorList>
    </citation>
    <scope>NUCLEOTIDE SEQUENCE [LARGE SCALE GENOMIC DNA]</scope>
    <source>
        <strain evidence="7">KT71</strain>
    </source>
</reference>
<dbReference type="SUPFAM" id="SSF52440">
    <property type="entry name" value="PreATP-grasp domain"/>
    <property type="match status" value="1"/>
</dbReference>
<keyword evidence="1 4" id="KW-0547">Nucleotide-binding</keyword>
<comment type="pathway">
    <text evidence="4 5">Purine metabolism; IMP biosynthesis via de novo pathway; 5-amino-1-(5-phospho-D-ribosyl)imidazole-4-carboxylate from 5-amino-1-(5-phospho-D-ribosyl)imidazole (N5-CAIR route): step 1/2.</text>
</comment>
<dbReference type="HOGENOM" id="CLU_011534_0_2_6"/>
<comment type="subunit">
    <text evidence="4 5">Homodimer.</text>
</comment>
<dbReference type="Pfam" id="PF22660">
    <property type="entry name" value="RS_preATP-grasp-like"/>
    <property type="match status" value="1"/>
</dbReference>
<feature type="binding site" evidence="4">
    <location>
        <position position="143"/>
    </location>
    <ligand>
        <name>ATP</name>
        <dbReference type="ChEBI" id="CHEBI:30616"/>
    </ligand>
</feature>
<dbReference type="InterPro" id="IPR005875">
    <property type="entry name" value="PurK"/>
</dbReference>
<dbReference type="Gene3D" id="3.30.1490.20">
    <property type="entry name" value="ATP-grasp fold, A domain"/>
    <property type="match status" value="1"/>
</dbReference>
<dbReference type="Pfam" id="PF02222">
    <property type="entry name" value="ATP-grasp"/>
    <property type="match status" value="1"/>
</dbReference>
<evidence type="ECO:0000256" key="3">
    <source>
        <dbReference type="ARBA" id="ARBA00022840"/>
    </source>
</evidence>
<comment type="caution">
    <text evidence="4">Lacks conserved residue(s) required for the propagation of feature annotation.</text>
</comment>
<feature type="binding site" evidence="4">
    <location>
        <begin position="261"/>
        <end position="262"/>
    </location>
    <ligand>
        <name>ATP</name>
        <dbReference type="ChEBI" id="CHEBI:30616"/>
    </ligand>
</feature>
<gene>
    <name evidence="4 5" type="primary">purK</name>
    <name evidence="7" type="ORF">KT71_14069</name>
</gene>
<comment type="function">
    <text evidence="4">Catalyzes the ATP-dependent conversion of 5-aminoimidazole ribonucleotide (AIR) and HCO(3)(-) to N5-carboxyaminoimidazole ribonucleotide (N5-CAIR).</text>
</comment>
<dbReference type="AlphaFoldDB" id="A4A7Q7"/>